<evidence type="ECO:0000256" key="3">
    <source>
        <dbReference type="ARBA" id="ARBA00022618"/>
    </source>
</evidence>
<accession>A0A0H4IYE4</accession>
<dbReference type="HAMAP" id="MF_02019">
    <property type="entry name" value="MurF"/>
    <property type="match status" value="1"/>
</dbReference>
<feature type="binding site" evidence="10">
    <location>
        <begin position="109"/>
        <end position="115"/>
    </location>
    <ligand>
        <name>ATP</name>
        <dbReference type="ChEBI" id="CHEBI:30616"/>
    </ligand>
</feature>
<dbReference type="AlphaFoldDB" id="A0A0H4IYE4"/>
<dbReference type="InterPro" id="IPR051046">
    <property type="entry name" value="MurCDEF_CellWall_CoF430Synth"/>
</dbReference>
<dbReference type="EC" id="6.3.2.10" evidence="10 11"/>
<evidence type="ECO:0000256" key="6">
    <source>
        <dbReference type="ARBA" id="ARBA00022960"/>
    </source>
</evidence>
<evidence type="ECO:0000259" key="12">
    <source>
        <dbReference type="Pfam" id="PF02875"/>
    </source>
</evidence>
<keyword evidence="4 10" id="KW-0547">Nucleotide-binding</keyword>
<dbReference type="UniPathway" id="UPA00219"/>
<dbReference type="EMBL" id="CP011002">
    <property type="protein sequence ID" value="AKO66021.1"/>
    <property type="molecule type" value="Genomic_DNA"/>
</dbReference>
<dbReference type="SUPFAM" id="SSF63418">
    <property type="entry name" value="MurE/MurF N-terminal domain"/>
    <property type="match status" value="1"/>
</dbReference>
<dbReference type="Gene3D" id="3.40.1190.10">
    <property type="entry name" value="Mur-like, catalytic domain"/>
    <property type="match status" value="1"/>
</dbReference>
<keyword evidence="6 10" id="KW-0133">Cell shape</keyword>
<dbReference type="InterPro" id="IPR013221">
    <property type="entry name" value="Mur_ligase_cen"/>
</dbReference>
<dbReference type="InterPro" id="IPR035911">
    <property type="entry name" value="MurE/MurF_N"/>
</dbReference>
<dbReference type="SUPFAM" id="SSF53244">
    <property type="entry name" value="MurD-like peptide ligases, peptide-binding domain"/>
    <property type="match status" value="1"/>
</dbReference>
<dbReference type="OrthoDB" id="9801978at2"/>
<dbReference type="GO" id="GO:0051301">
    <property type="term" value="P:cell division"/>
    <property type="evidence" value="ECO:0007669"/>
    <property type="project" value="UniProtKB-KW"/>
</dbReference>
<dbReference type="Gene3D" id="3.40.1390.10">
    <property type="entry name" value="MurE/MurF, N-terminal domain"/>
    <property type="match status" value="1"/>
</dbReference>
<dbReference type="InterPro" id="IPR004101">
    <property type="entry name" value="Mur_ligase_C"/>
</dbReference>
<feature type="domain" description="Mur ligase C-terminal" evidence="12">
    <location>
        <begin position="315"/>
        <end position="435"/>
    </location>
</feature>
<evidence type="ECO:0000256" key="10">
    <source>
        <dbReference type="HAMAP-Rule" id="MF_02019"/>
    </source>
</evidence>
<comment type="pathway">
    <text evidence="10 11">Cell wall biogenesis; peptidoglycan biosynthesis.</text>
</comment>
<evidence type="ECO:0000256" key="4">
    <source>
        <dbReference type="ARBA" id="ARBA00022741"/>
    </source>
</evidence>
<reference evidence="14 15" key="1">
    <citation type="submission" date="2015-03" db="EMBL/GenBank/DDBJ databases">
        <title>Comparative analysis of the OM43 clade including a novel species from Red Sea uncovers genomic and metabolic diversity among marine methylotrophs.</title>
        <authorList>
            <person name="Jimenez-Infante F."/>
            <person name="Ngugi D.K."/>
            <person name="Vinu M."/>
            <person name="Alam I."/>
            <person name="Kamau A."/>
            <person name="Blom J."/>
            <person name="Bajic V.B."/>
            <person name="Stingl U."/>
        </authorList>
    </citation>
    <scope>NUCLEOTIDE SEQUENCE [LARGE SCALE GENOMIC DNA]</scope>
    <source>
        <strain evidence="14 15">MBRSH7</strain>
    </source>
</reference>
<dbReference type="InterPro" id="IPR005863">
    <property type="entry name" value="UDP-N-AcMur_synth"/>
</dbReference>
<evidence type="ECO:0000256" key="1">
    <source>
        <dbReference type="ARBA" id="ARBA00022490"/>
    </source>
</evidence>
<dbReference type="Pfam" id="PF08245">
    <property type="entry name" value="Mur_ligase_M"/>
    <property type="match status" value="1"/>
</dbReference>
<keyword evidence="8 10" id="KW-0131">Cell cycle</keyword>
<dbReference type="PANTHER" id="PTHR43024">
    <property type="entry name" value="UDP-N-ACETYLMURAMOYL-TRIPEPTIDE--D-ALANYL-D-ALANINE LIGASE"/>
    <property type="match status" value="1"/>
</dbReference>
<dbReference type="PATRIC" id="fig|1623450.3.peg.947"/>
<evidence type="ECO:0000313" key="14">
    <source>
        <dbReference type="EMBL" id="AKO66021.1"/>
    </source>
</evidence>
<dbReference type="GO" id="GO:0005524">
    <property type="term" value="F:ATP binding"/>
    <property type="evidence" value="ECO:0007669"/>
    <property type="project" value="UniProtKB-UniRule"/>
</dbReference>
<dbReference type="GO" id="GO:0008360">
    <property type="term" value="P:regulation of cell shape"/>
    <property type="evidence" value="ECO:0007669"/>
    <property type="project" value="UniProtKB-KW"/>
</dbReference>
<dbReference type="Pfam" id="PF02875">
    <property type="entry name" value="Mur_ligase_C"/>
    <property type="match status" value="1"/>
</dbReference>
<keyword evidence="3 10" id="KW-0132">Cell division</keyword>
<evidence type="ECO:0000256" key="2">
    <source>
        <dbReference type="ARBA" id="ARBA00022598"/>
    </source>
</evidence>
<dbReference type="InterPro" id="IPR036615">
    <property type="entry name" value="Mur_ligase_C_dom_sf"/>
</dbReference>
<keyword evidence="7 10" id="KW-0573">Peptidoglycan synthesis</keyword>
<comment type="catalytic activity">
    <reaction evidence="10 11">
        <text>D-alanyl-D-alanine + UDP-N-acetyl-alpha-D-muramoyl-L-alanyl-gamma-D-glutamyl-meso-2,6-diaminopimelate + ATP = UDP-N-acetyl-alpha-D-muramoyl-L-alanyl-gamma-D-glutamyl-meso-2,6-diaminopimeloyl-D-alanyl-D-alanine + ADP + phosphate + H(+)</text>
        <dbReference type="Rhea" id="RHEA:28374"/>
        <dbReference type="ChEBI" id="CHEBI:15378"/>
        <dbReference type="ChEBI" id="CHEBI:30616"/>
        <dbReference type="ChEBI" id="CHEBI:43474"/>
        <dbReference type="ChEBI" id="CHEBI:57822"/>
        <dbReference type="ChEBI" id="CHEBI:61386"/>
        <dbReference type="ChEBI" id="CHEBI:83905"/>
        <dbReference type="ChEBI" id="CHEBI:456216"/>
        <dbReference type="EC" id="6.3.2.10"/>
    </reaction>
</comment>
<evidence type="ECO:0000259" key="13">
    <source>
        <dbReference type="Pfam" id="PF08245"/>
    </source>
</evidence>
<evidence type="ECO:0000256" key="11">
    <source>
        <dbReference type="RuleBase" id="RU004136"/>
    </source>
</evidence>
<comment type="similarity">
    <text evidence="10">Belongs to the MurCDEF family. MurF subfamily.</text>
</comment>
<dbReference type="NCBIfam" id="TIGR01143">
    <property type="entry name" value="murF"/>
    <property type="match status" value="1"/>
</dbReference>
<dbReference type="GO" id="GO:0071555">
    <property type="term" value="P:cell wall organization"/>
    <property type="evidence" value="ECO:0007669"/>
    <property type="project" value="UniProtKB-KW"/>
</dbReference>
<evidence type="ECO:0000256" key="5">
    <source>
        <dbReference type="ARBA" id="ARBA00022840"/>
    </source>
</evidence>
<dbReference type="GO" id="GO:0047480">
    <property type="term" value="F:UDP-N-acetylmuramoyl-tripeptide-D-alanyl-D-alanine ligase activity"/>
    <property type="evidence" value="ECO:0007669"/>
    <property type="project" value="UniProtKB-UniRule"/>
</dbReference>
<keyword evidence="5 10" id="KW-0067">ATP-binding</keyword>
<keyword evidence="9 10" id="KW-0961">Cell wall biogenesis/degradation</keyword>
<keyword evidence="15" id="KW-1185">Reference proteome</keyword>
<dbReference type="Proteomes" id="UP000066549">
    <property type="component" value="Chromosome"/>
</dbReference>
<proteinExistence type="inferred from homology"/>
<evidence type="ECO:0000256" key="8">
    <source>
        <dbReference type="ARBA" id="ARBA00023306"/>
    </source>
</evidence>
<sequence length="451" mass="51080">MKLHIRDIKHLFIKSNDLADDLLFDSSGINTDSRTFKGNEIFLALEGDKYDGNNFIDDILKQKPLFFITNKEQDCTARYAVVESGKKFLIELSKLILKKLSLTKVAITGSNGKTTTKDLIVHFLKNKFNDDTVLFTRGNYNNEIGLPLSILQSQGTEKFAVFEIGTNHPGEIIHLADIIRPNISIITNIGDAHIGNFGSKEKIAEEKKQIFHFLKTNEFKIINKDDEYFQILNQSPGKTFCISNNSDNLDVLSFKYCGLNIIELAYQSQSIRIKFQLTGQHNLQNFAMACAALINMGIDFQDLEKYFGNFESTNGRFKKYIFKENVELIDDSYNSNPSSLISAIDHINQSEKNKILIIGDMGELGELTDQYHRQIIEKISKTKINVVLTMGEAFKAAINRIDGNAILNLSTHEDLLDKALPAIKKDTIILVKASRFMGFENIVSQLKRQLQ</sequence>
<dbReference type="SUPFAM" id="SSF53623">
    <property type="entry name" value="MurD-like peptide ligases, catalytic domain"/>
    <property type="match status" value="1"/>
</dbReference>
<dbReference type="InterPro" id="IPR036565">
    <property type="entry name" value="Mur-like_cat_sf"/>
</dbReference>
<evidence type="ECO:0000256" key="7">
    <source>
        <dbReference type="ARBA" id="ARBA00022984"/>
    </source>
</evidence>
<keyword evidence="2 10" id="KW-0436">Ligase</keyword>
<name>A0A0H4IYE4_9PROT</name>
<dbReference type="GO" id="GO:0009252">
    <property type="term" value="P:peptidoglycan biosynthetic process"/>
    <property type="evidence" value="ECO:0007669"/>
    <property type="project" value="UniProtKB-UniRule"/>
</dbReference>
<comment type="subcellular location">
    <subcellularLocation>
        <location evidence="10 11">Cytoplasm</location>
    </subcellularLocation>
</comment>
<dbReference type="PANTHER" id="PTHR43024:SF1">
    <property type="entry name" value="UDP-N-ACETYLMURAMOYL-TRIPEPTIDE--D-ALANYL-D-ALANINE LIGASE"/>
    <property type="match status" value="1"/>
</dbReference>
<comment type="function">
    <text evidence="10 11">Involved in cell wall formation. Catalyzes the final step in the synthesis of UDP-N-acetylmuramoyl-pentapeptide, the precursor of murein.</text>
</comment>
<keyword evidence="1 10" id="KW-0963">Cytoplasm</keyword>
<dbReference type="GO" id="GO:0005737">
    <property type="term" value="C:cytoplasm"/>
    <property type="evidence" value="ECO:0007669"/>
    <property type="project" value="UniProtKB-SubCell"/>
</dbReference>
<protein>
    <recommendedName>
        <fullName evidence="10 11">UDP-N-acetylmuramoyl-tripeptide--D-alanyl-D-alanine ligase</fullName>
        <ecNumber evidence="10 11">6.3.2.10</ecNumber>
    </recommendedName>
    <alternativeName>
        <fullName evidence="10">D-alanyl-D-alanine-adding enzyme</fullName>
    </alternativeName>
</protein>
<dbReference type="GO" id="GO:0008766">
    <property type="term" value="F:UDP-N-acetylmuramoylalanyl-D-glutamyl-2,6-diaminopimelate-D-alanyl-D-alanine ligase activity"/>
    <property type="evidence" value="ECO:0007669"/>
    <property type="project" value="RHEA"/>
</dbReference>
<gene>
    <name evidence="10" type="primary">murF</name>
    <name evidence="14" type="ORF">VI33_04750</name>
</gene>
<evidence type="ECO:0000256" key="9">
    <source>
        <dbReference type="ARBA" id="ARBA00023316"/>
    </source>
</evidence>
<dbReference type="Gene3D" id="3.90.190.20">
    <property type="entry name" value="Mur ligase, C-terminal domain"/>
    <property type="match status" value="1"/>
</dbReference>
<feature type="domain" description="Mur ligase central" evidence="13">
    <location>
        <begin position="107"/>
        <end position="292"/>
    </location>
</feature>
<organism evidence="14 15">
    <name type="scientific">Methylophilales bacterium MBRS-H7</name>
    <dbReference type="NCBI Taxonomy" id="1623450"/>
    <lineage>
        <taxon>Bacteria</taxon>
        <taxon>Pseudomonadati</taxon>
        <taxon>Pseudomonadota</taxon>
        <taxon>Betaproteobacteria</taxon>
        <taxon>Nitrosomonadales</taxon>
        <taxon>OM43 clade</taxon>
    </lineage>
</organism>
<evidence type="ECO:0000313" key="15">
    <source>
        <dbReference type="Proteomes" id="UP000066549"/>
    </source>
</evidence>